<evidence type="ECO:0000313" key="2">
    <source>
        <dbReference type="Proteomes" id="UP000193920"/>
    </source>
</evidence>
<accession>A0A1Y2AX60</accession>
<protein>
    <submittedName>
        <fullName evidence="1">Uncharacterized protein</fullName>
    </submittedName>
</protein>
<proteinExistence type="predicted"/>
<evidence type="ECO:0000313" key="1">
    <source>
        <dbReference type="EMBL" id="ORY27132.1"/>
    </source>
</evidence>
<comment type="caution">
    <text evidence="1">The sequence shown here is derived from an EMBL/GenBank/DDBJ whole genome shotgun (WGS) entry which is preliminary data.</text>
</comment>
<sequence>MEYNVYYNYNKTQYSYNELYQLNQSNKEQFKKICKEKCVCNKDYCYTIEDFDAFVVYPVHDESLRDNEEYLENLKKQRLIITTFYEKDTETPDILNNTYIEERCNNDNECFSKKCKNKVCISDINYPIYECGAEGCGKSLNQYCNKGECINYLDCHPNLNICKDNLQYFDLLGRIKAI</sequence>
<name>A0A1Y2AX60_9FUNG</name>
<dbReference type="Proteomes" id="UP000193920">
    <property type="component" value="Unassembled WGS sequence"/>
</dbReference>
<gene>
    <name evidence="1" type="ORF">LY90DRAFT_628726</name>
</gene>
<organism evidence="1 2">
    <name type="scientific">Neocallimastix californiae</name>
    <dbReference type="NCBI Taxonomy" id="1754190"/>
    <lineage>
        <taxon>Eukaryota</taxon>
        <taxon>Fungi</taxon>
        <taxon>Fungi incertae sedis</taxon>
        <taxon>Chytridiomycota</taxon>
        <taxon>Chytridiomycota incertae sedis</taxon>
        <taxon>Neocallimastigomycetes</taxon>
        <taxon>Neocallimastigales</taxon>
        <taxon>Neocallimastigaceae</taxon>
        <taxon>Neocallimastix</taxon>
    </lineage>
</organism>
<reference evidence="1 2" key="1">
    <citation type="submission" date="2016-08" db="EMBL/GenBank/DDBJ databases">
        <title>A Parts List for Fungal Cellulosomes Revealed by Comparative Genomics.</title>
        <authorList>
            <consortium name="DOE Joint Genome Institute"/>
            <person name="Haitjema C.H."/>
            <person name="Gilmore S.P."/>
            <person name="Henske J.K."/>
            <person name="Solomon K.V."/>
            <person name="De Groot R."/>
            <person name="Kuo A."/>
            <person name="Mondo S.J."/>
            <person name="Salamov A.A."/>
            <person name="Labutti K."/>
            <person name="Zhao Z."/>
            <person name="Chiniquy J."/>
            <person name="Barry K."/>
            <person name="Brewer H.M."/>
            <person name="Purvine S.O."/>
            <person name="Wright A.T."/>
            <person name="Boxma B."/>
            <person name="Van Alen T."/>
            <person name="Hackstein J.H."/>
            <person name="Baker S.E."/>
            <person name="Grigoriev I.V."/>
            <person name="O'Malley M.A."/>
        </authorList>
    </citation>
    <scope>NUCLEOTIDE SEQUENCE [LARGE SCALE GENOMIC DNA]</scope>
    <source>
        <strain evidence="1 2">G1</strain>
    </source>
</reference>
<dbReference type="AlphaFoldDB" id="A0A1Y2AX60"/>
<keyword evidence="2" id="KW-1185">Reference proteome</keyword>
<dbReference type="EMBL" id="MCOG01000195">
    <property type="protein sequence ID" value="ORY27132.1"/>
    <property type="molecule type" value="Genomic_DNA"/>
</dbReference>